<evidence type="ECO:0000313" key="3">
    <source>
        <dbReference type="Proteomes" id="UP000188184"/>
    </source>
</evidence>
<keyword evidence="3" id="KW-1185">Reference proteome</keyword>
<feature type="domain" description="PepSY" evidence="1">
    <location>
        <begin position="38"/>
        <end position="101"/>
    </location>
</feature>
<accession>A0A1Q2KXE2</accession>
<proteinExistence type="predicted"/>
<name>A0A1Q2KXE2_9BACL</name>
<dbReference type="Pfam" id="PF03413">
    <property type="entry name" value="PepSY"/>
    <property type="match status" value="1"/>
</dbReference>
<dbReference type="OrthoDB" id="2989832at2"/>
<dbReference type="Proteomes" id="UP000188184">
    <property type="component" value="Chromosome"/>
</dbReference>
<gene>
    <name evidence="2" type="ORF">B0X71_06535</name>
</gene>
<dbReference type="AlphaFoldDB" id="A0A1Q2KXE2"/>
<protein>
    <submittedName>
        <fullName evidence="2">Peptidase M4</fullName>
    </submittedName>
</protein>
<evidence type="ECO:0000313" key="2">
    <source>
        <dbReference type="EMBL" id="AQQ52774.1"/>
    </source>
</evidence>
<reference evidence="2 3" key="1">
    <citation type="submission" date="2017-02" db="EMBL/GenBank/DDBJ databases">
        <title>The complete genomic sequence of a novel cold adapted crude oil-degrading bacterium Planococcus qaidamina Y42.</title>
        <authorList>
            <person name="Yang R."/>
        </authorList>
    </citation>
    <scope>NUCLEOTIDE SEQUENCE [LARGE SCALE GENOMIC DNA]</scope>
    <source>
        <strain evidence="2 3">Y42</strain>
    </source>
</reference>
<dbReference type="KEGG" id="pmar:B0X71_06535"/>
<dbReference type="InterPro" id="IPR025711">
    <property type="entry name" value="PepSY"/>
</dbReference>
<organism evidence="2 3">
    <name type="scientific">Planococcus lenghuensis</name>
    <dbReference type="NCBI Taxonomy" id="2213202"/>
    <lineage>
        <taxon>Bacteria</taxon>
        <taxon>Bacillati</taxon>
        <taxon>Bacillota</taxon>
        <taxon>Bacilli</taxon>
        <taxon>Bacillales</taxon>
        <taxon>Caryophanaceae</taxon>
        <taxon>Planococcus</taxon>
    </lineage>
</organism>
<evidence type="ECO:0000259" key="1">
    <source>
        <dbReference type="Pfam" id="PF03413"/>
    </source>
</evidence>
<dbReference type="RefSeq" id="WP_077588653.1">
    <property type="nucleotide sequence ID" value="NZ_CP019640.1"/>
</dbReference>
<dbReference type="EMBL" id="CP019640">
    <property type="protein sequence ID" value="AQQ52774.1"/>
    <property type="molecule type" value="Genomic_DNA"/>
</dbReference>
<sequence length="104" mass="11419">MKTSDIFLGTAAGAAAGLLVKEIYSRQDAKYAAERVLKDVKNAFKAEGPIDGSWIVMNPEPYKQYAVETDVYRGGITRHSDGELEQFEFLADAYTGAVLNVKKV</sequence>